<dbReference type="AlphaFoldDB" id="A0A843VY81"/>
<proteinExistence type="inferred from homology"/>
<keyword evidence="5" id="KW-0325">Glycoprotein</keyword>
<dbReference type="PANTHER" id="PTHR11010">
    <property type="entry name" value="PROTEASE S28 PRO-X CARBOXYPEPTIDASE-RELATED"/>
    <property type="match status" value="1"/>
</dbReference>
<keyword evidence="2" id="KW-0645">Protease</keyword>
<gene>
    <name evidence="7" type="ORF">Taro_036680</name>
</gene>
<name>A0A843VY81_COLES</name>
<sequence>MGLPIPLPPHNLRRQPWVILLLLVGVLVMCTASASAGFEHVQKTMDTDAVLRFSGPPANMTLAAFQNFTYQQTLDHFNYLPSSYTTFPHRYRIDFTHWGGAGTGSPILLYTGAESALEDELAAVGYHVHAAPALRALVVFIEHRYYGLSVPFGSPAAAHRDADTLGYLSASQALADYAEIILHIQEMYDARGPVIAIGCSYGGMLSAYFRLKYPHVVHGALSSSGPVLYVNGDVSSRRDYHDVISADFMACTELMFPLGPGGGPQSMFEPNPFRFQSYKSFCNRKYGVEPRERWMATAYNITQALEQFGSNIIFSNGLRDPYSAGGVLQDISPSIVALTTQEGSHCLDVLHPQPATDPQWLIDQRDEEMRIIRGWITTFHSSFNPRDDQ</sequence>
<dbReference type="InterPro" id="IPR008758">
    <property type="entry name" value="Peptidase_S28"/>
</dbReference>
<dbReference type="GO" id="GO:0006508">
    <property type="term" value="P:proteolysis"/>
    <property type="evidence" value="ECO:0007669"/>
    <property type="project" value="UniProtKB-KW"/>
</dbReference>
<feature type="chain" id="PRO_5032391211" description="Lysosomal Pro-X carboxypeptidase" evidence="6">
    <location>
        <begin position="37"/>
        <end position="389"/>
    </location>
</feature>
<evidence type="ECO:0008006" key="9">
    <source>
        <dbReference type="Google" id="ProtNLM"/>
    </source>
</evidence>
<keyword evidence="3 6" id="KW-0732">Signal</keyword>
<feature type="signal peptide" evidence="6">
    <location>
        <begin position="1"/>
        <end position="36"/>
    </location>
</feature>
<dbReference type="InterPro" id="IPR029058">
    <property type="entry name" value="AB_hydrolase_fold"/>
</dbReference>
<evidence type="ECO:0000256" key="1">
    <source>
        <dbReference type="ARBA" id="ARBA00011079"/>
    </source>
</evidence>
<dbReference type="GO" id="GO:0070008">
    <property type="term" value="F:serine-type exopeptidase activity"/>
    <property type="evidence" value="ECO:0007669"/>
    <property type="project" value="InterPro"/>
</dbReference>
<dbReference type="Pfam" id="PF05577">
    <property type="entry name" value="Peptidase_S28"/>
    <property type="match status" value="2"/>
</dbReference>
<organism evidence="7 8">
    <name type="scientific">Colocasia esculenta</name>
    <name type="common">Wild taro</name>
    <name type="synonym">Arum esculentum</name>
    <dbReference type="NCBI Taxonomy" id="4460"/>
    <lineage>
        <taxon>Eukaryota</taxon>
        <taxon>Viridiplantae</taxon>
        <taxon>Streptophyta</taxon>
        <taxon>Embryophyta</taxon>
        <taxon>Tracheophyta</taxon>
        <taxon>Spermatophyta</taxon>
        <taxon>Magnoliopsida</taxon>
        <taxon>Liliopsida</taxon>
        <taxon>Araceae</taxon>
        <taxon>Aroideae</taxon>
        <taxon>Colocasieae</taxon>
        <taxon>Colocasia</taxon>
    </lineage>
</organism>
<evidence type="ECO:0000256" key="4">
    <source>
        <dbReference type="ARBA" id="ARBA00022801"/>
    </source>
</evidence>
<keyword evidence="4" id="KW-0378">Hydrolase</keyword>
<evidence type="ECO:0000256" key="3">
    <source>
        <dbReference type="ARBA" id="ARBA00022729"/>
    </source>
</evidence>
<dbReference type="OrthoDB" id="2130629at2759"/>
<dbReference type="EMBL" id="NMUH01003114">
    <property type="protein sequence ID" value="MQM03893.1"/>
    <property type="molecule type" value="Genomic_DNA"/>
</dbReference>
<accession>A0A843VY81</accession>
<comment type="similarity">
    <text evidence="1">Belongs to the peptidase S28 family.</text>
</comment>
<evidence type="ECO:0000256" key="6">
    <source>
        <dbReference type="SAM" id="SignalP"/>
    </source>
</evidence>
<dbReference type="GO" id="GO:0008239">
    <property type="term" value="F:dipeptidyl-peptidase activity"/>
    <property type="evidence" value="ECO:0007669"/>
    <property type="project" value="TreeGrafter"/>
</dbReference>
<dbReference type="Gene3D" id="3.40.50.1820">
    <property type="entry name" value="alpha/beta hydrolase"/>
    <property type="match status" value="1"/>
</dbReference>
<dbReference type="Proteomes" id="UP000652761">
    <property type="component" value="Unassembled WGS sequence"/>
</dbReference>
<protein>
    <recommendedName>
        <fullName evidence="9">Lysosomal Pro-X carboxypeptidase</fullName>
    </recommendedName>
</protein>
<dbReference type="PANTHER" id="PTHR11010:SF96">
    <property type="entry name" value="LYSOSOMAL PRO-X CARBOXYPEPTIDASE-LIKE ISOFORM X1"/>
    <property type="match status" value="1"/>
</dbReference>
<dbReference type="SUPFAM" id="SSF53474">
    <property type="entry name" value="alpha/beta-Hydrolases"/>
    <property type="match status" value="1"/>
</dbReference>
<reference evidence="7" key="1">
    <citation type="submission" date="2017-07" db="EMBL/GenBank/DDBJ databases">
        <title>Taro Niue Genome Assembly and Annotation.</title>
        <authorList>
            <person name="Atibalentja N."/>
            <person name="Keating K."/>
            <person name="Fields C.J."/>
        </authorList>
    </citation>
    <scope>NUCLEOTIDE SEQUENCE</scope>
    <source>
        <strain evidence="7">Niue_2</strain>
        <tissue evidence="7">Leaf</tissue>
    </source>
</reference>
<evidence type="ECO:0000256" key="2">
    <source>
        <dbReference type="ARBA" id="ARBA00022670"/>
    </source>
</evidence>
<comment type="caution">
    <text evidence="7">The sequence shown here is derived from an EMBL/GenBank/DDBJ whole genome shotgun (WGS) entry which is preliminary data.</text>
</comment>
<evidence type="ECO:0000313" key="7">
    <source>
        <dbReference type="EMBL" id="MQM03893.1"/>
    </source>
</evidence>
<evidence type="ECO:0000256" key="5">
    <source>
        <dbReference type="ARBA" id="ARBA00023180"/>
    </source>
</evidence>
<evidence type="ECO:0000313" key="8">
    <source>
        <dbReference type="Proteomes" id="UP000652761"/>
    </source>
</evidence>
<keyword evidence="8" id="KW-1185">Reference proteome</keyword>